<evidence type="ECO:0000256" key="1">
    <source>
        <dbReference type="SAM" id="Phobius"/>
    </source>
</evidence>
<feature type="transmembrane region" description="Helical" evidence="1">
    <location>
        <begin position="43"/>
        <end position="62"/>
    </location>
</feature>
<proteinExistence type="predicted"/>
<keyword evidence="1" id="KW-0812">Transmembrane</keyword>
<sequence>MEPILIRSRLPVVVVMVVVNSALSKVAININITMVIASSHQQHHPLSLCCCFHLITVIIILVQWQHQGEYAGSISMMYKHPPKTMIEKKGNLNLIAVPPRGLPFGCDD</sequence>
<keyword evidence="1" id="KW-1133">Transmembrane helix</keyword>
<name>A0A2M4DEA6_ANODA</name>
<evidence type="ECO:0000313" key="2">
    <source>
        <dbReference type="EMBL" id="MBW75478.1"/>
    </source>
</evidence>
<protein>
    <submittedName>
        <fullName evidence="2">Uncharacterized protein</fullName>
    </submittedName>
</protein>
<feature type="transmembrane region" description="Helical" evidence="1">
    <location>
        <begin position="12"/>
        <end position="37"/>
    </location>
</feature>
<accession>A0A2M4DEA6</accession>
<dbReference type="EMBL" id="GGFL01011300">
    <property type="protein sequence ID" value="MBW75478.1"/>
    <property type="molecule type" value="Transcribed_RNA"/>
</dbReference>
<dbReference type="AlphaFoldDB" id="A0A2M4DEA6"/>
<reference evidence="2" key="1">
    <citation type="submission" date="2018-01" db="EMBL/GenBank/DDBJ databases">
        <title>An insight into the sialome of Amazonian anophelines.</title>
        <authorList>
            <person name="Ribeiro J.M."/>
            <person name="Scarpassa V."/>
            <person name="Calvo E."/>
        </authorList>
    </citation>
    <scope>NUCLEOTIDE SEQUENCE</scope>
</reference>
<organism evidence="2">
    <name type="scientific">Anopheles darlingi</name>
    <name type="common">Mosquito</name>
    <dbReference type="NCBI Taxonomy" id="43151"/>
    <lineage>
        <taxon>Eukaryota</taxon>
        <taxon>Metazoa</taxon>
        <taxon>Ecdysozoa</taxon>
        <taxon>Arthropoda</taxon>
        <taxon>Hexapoda</taxon>
        <taxon>Insecta</taxon>
        <taxon>Pterygota</taxon>
        <taxon>Neoptera</taxon>
        <taxon>Endopterygota</taxon>
        <taxon>Diptera</taxon>
        <taxon>Nematocera</taxon>
        <taxon>Culicoidea</taxon>
        <taxon>Culicidae</taxon>
        <taxon>Anophelinae</taxon>
        <taxon>Anopheles</taxon>
    </lineage>
</organism>
<keyword evidence="1" id="KW-0472">Membrane</keyword>